<evidence type="ECO:0000256" key="1">
    <source>
        <dbReference type="SAM" id="Phobius"/>
    </source>
</evidence>
<dbReference type="RefSeq" id="WP_265616553.1">
    <property type="nucleotide sequence ID" value="NZ_JAPFRD010000005.1"/>
</dbReference>
<protein>
    <submittedName>
        <fullName evidence="2">Uncharacterized protein</fullName>
    </submittedName>
</protein>
<keyword evidence="3" id="KW-1185">Reference proteome</keyword>
<dbReference type="EMBL" id="JAPFRD010000005">
    <property type="protein sequence ID" value="MCW8107864.1"/>
    <property type="molecule type" value="Genomic_DNA"/>
</dbReference>
<evidence type="ECO:0000313" key="2">
    <source>
        <dbReference type="EMBL" id="MCW8107864.1"/>
    </source>
</evidence>
<accession>A0ABT3P523</accession>
<sequence>MKQVNHHPWHYIGGWVIWAIWFVVVYGGLSIACQINPPNPDEGVFNWINISLACFTLVVIVFLSGCALKSWKLQQEAIPQAKFPLQIATAIYAFATFGTLLVGGAILMVTPCL</sequence>
<evidence type="ECO:0000313" key="3">
    <source>
        <dbReference type="Proteomes" id="UP001142810"/>
    </source>
</evidence>
<gene>
    <name evidence="2" type="ORF">OPS25_05050</name>
</gene>
<organism evidence="2 3">
    <name type="scientific">Alteromonas aquimaris</name>
    <dbReference type="NCBI Taxonomy" id="2998417"/>
    <lineage>
        <taxon>Bacteria</taxon>
        <taxon>Pseudomonadati</taxon>
        <taxon>Pseudomonadota</taxon>
        <taxon>Gammaproteobacteria</taxon>
        <taxon>Alteromonadales</taxon>
        <taxon>Alteromonadaceae</taxon>
        <taxon>Alteromonas/Salinimonas group</taxon>
        <taxon>Alteromonas</taxon>
    </lineage>
</organism>
<keyword evidence="1" id="KW-1133">Transmembrane helix</keyword>
<keyword evidence="1" id="KW-0812">Transmembrane</keyword>
<name>A0ABT3P523_9ALTE</name>
<keyword evidence="1" id="KW-0472">Membrane</keyword>
<feature type="transmembrane region" description="Helical" evidence="1">
    <location>
        <begin position="44"/>
        <end position="68"/>
    </location>
</feature>
<feature type="transmembrane region" description="Helical" evidence="1">
    <location>
        <begin position="12"/>
        <end position="32"/>
    </location>
</feature>
<reference evidence="2" key="1">
    <citation type="submission" date="2022-11" db="EMBL/GenBank/DDBJ databases">
        <title>Alteromonas sp. nov., isolated from sea water of the Qingdao.</title>
        <authorList>
            <person name="Wang Q."/>
        </authorList>
    </citation>
    <scope>NUCLEOTIDE SEQUENCE</scope>
    <source>
        <strain evidence="2">ASW11-7</strain>
    </source>
</reference>
<dbReference type="PROSITE" id="PS51257">
    <property type="entry name" value="PROKAR_LIPOPROTEIN"/>
    <property type="match status" value="1"/>
</dbReference>
<dbReference type="Proteomes" id="UP001142810">
    <property type="component" value="Unassembled WGS sequence"/>
</dbReference>
<comment type="caution">
    <text evidence="2">The sequence shown here is derived from an EMBL/GenBank/DDBJ whole genome shotgun (WGS) entry which is preliminary data.</text>
</comment>
<feature type="transmembrane region" description="Helical" evidence="1">
    <location>
        <begin position="89"/>
        <end position="109"/>
    </location>
</feature>
<proteinExistence type="predicted"/>